<keyword evidence="1" id="KW-1133">Transmembrane helix</keyword>
<protein>
    <submittedName>
        <fullName evidence="3">Uncharacterized protein</fullName>
    </submittedName>
</protein>
<keyword evidence="1" id="KW-0812">Transmembrane</keyword>
<dbReference type="AlphaFoldDB" id="A0A915JC02"/>
<sequence>MGSESMAMLLMLIRRSGVRVATVIVALIAAVVARVRMVVARIVLIIVALALQLVVRVARMIGMGSTAGRGVGSGRHWQQLPGCGIGCGTIMGRSDGRLVGGRGHGRRRFQQVEKSWHCSSGTG</sequence>
<dbReference type="Proteomes" id="UP000887565">
    <property type="component" value="Unplaced"/>
</dbReference>
<proteinExistence type="predicted"/>
<feature type="transmembrane region" description="Helical" evidence="1">
    <location>
        <begin position="12"/>
        <end position="32"/>
    </location>
</feature>
<reference evidence="3" key="1">
    <citation type="submission" date="2022-11" db="UniProtKB">
        <authorList>
            <consortium name="WormBaseParasite"/>
        </authorList>
    </citation>
    <scope>IDENTIFICATION</scope>
</reference>
<dbReference type="WBParaSite" id="nRc.2.0.1.t24004-RA">
    <property type="protein sequence ID" value="nRc.2.0.1.t24004-RA"/>
    <property type="gene ID" value="nRc.2.0.1.g24004"/>
</dbReference>
<evidence type="ECO:0000313" key="2">
    <source>
        <dbReference type="Proteomes" id="UP000887565"/>
    </source>
</evidence>
<evidence type="ECO:0000313" key="3">
    <source>
        <dbReference type="WBParaSite" id="nRc.2.0.1.t24004-RA"/>
    </source>
</evidence>
<organism evidence="2 3">
    <name type="scientific">Romanomermis culicivorax</name>
    <name type="common">Nematode worm</name>
    <dbReference type="NCBI Taxonomy" id="13658"/>
    <lineage>
        <taxon>Eukaryota</taxon>
        <taxon>Metazoa</taxon>
        <taxon>Ecdysozoa</taxon>
        <taxon>Nematoda</taxon>
        <taxon>Enoplea</taxon>
        <taxon>Dorylaimia</taxon>
        <taxon>Mermithida</taxon>
        <taxon>Mermithoidea</taxon>
        <taxon>Mermithidae</taxon>
        <taxon>Romanomermis</taxon>
    </lineage>
</organism>
<name>A0A915JC02_ROMCU</name>
<accession>A0A915JC02</accession>
<evidence type="ECO:0000256" key="1">
    <source>
        <dbReference type="SAM" id="Phobius"/>
    </source>
</evidence>
<keyword evidence="1" id="KW-0472">Membrane</keyword>
<keyword evidence="2" id="KW-1185">Reference proteome</keyword>
<feature type="transmembrane region" description="Helical" evidence="1">
    <location>
        <begin position="38"/>
        <end position="55"/>
    </location>
</feature>